<dbReference type="RefSeq" id="WP_095373230.1">
    <property type="nucleotide sequence ID" value="NZ_CP022983.1"/>
</dbReference>
<dbReference type="SUPFAM" id="SSF53254">
    <property type="entry name" value="Phosphoglycerate mutase-like"/>
    <property type="match status" value="1"/>
</dbReference>
<protein>
    <submittedName>
        <fullName evidence="1">Histidine phosphatase family protein</fullName>
    </submittedName>
</protein>
<dbReference type="InterPro" id="IPR013078">
    <property type="entry name" value="His_Pase_superF_clade-1"/>
</dbReference>
<keyword evidence="2" id="KW-1185">Reference proteome</keyword>
<dbReference type="Proteomes" id="UP000215137">
    <property type="component" value="Chromosome"/>
</dbReference>
<dbReference type="EMBL" id="CP022983">
    <property type="protein sequence ID" value="ASV69666.1"/>
    <property type="molecule type" value="Genomic_DNA"/>
</dbReference>
<dbReference type="KEGG" id="bko:CKF48_21565"/>
<dbReference type="Pfam" id="PF00300">
    <property type="entry name" value="His_Phos_1"/>
    <property type="match status" value="1"/>
</dbReference>
<name>A0A248TN81_9BACI</name>
<dbReference type="PANTHER" id="PTHR48100:SF59">
    <property type="entry name" value="ADENOSYLCOBALAMIN_ALPHA-RIBAZOLE PHOSPHATASE"/>
    <property type="match status" value="1"/>
</dbReference>
<dbReference type="OrthoDB" id="2185101at2"/>
<gene>
    <name evidence="1" type="ORF">CKF48_21565</name>
</gene>
<dbReference type="GO" id="GO:0016791">
    <property type="term" value="F:phosphatase activity"/>
    <property type="evidence" value="ECO:0007669"/>
    <property type="project" value="TreeGrafter"/>
</dbReference>
<dbReference type="PANTHER" id="PTHR48100">
    <property type="entry name" value="BROAD-SPECIFICITY PHOSPHATASE YOR283W-RELATED"/>
    <property type="match status" value="1"/>
</dbReference>
<accession>A0A248TN81</accession>
<dbReference type="InterPro" id="IPR029033">
    <property type="entry name" value="His_PPase_superfam"/>
</dbReference>
<evidence type="ECO:0000313" key="1">
    <source>
        <dbReference type="EMBL" id="ASV69666.1"/>
    </source>
</evidence>
<organism evidence="1 2">
    <name type="scientific">Cytobacillus kochii</name>
    <dbReference type="NCBI Taxonomy" id="859143"/>
    <lineage>
        <taxon>Bacteria</taxon>
        <taxon>Bacillati</taxon>
        <taxon>Bacillota</taxon>
        <taxon>Bacilli</taxon>
        <taxon>Bacillales</taxon>
        <taxon>Bacillaceae</taxon>
        <taxon>Cytobacillus</taxon>
    </lineage>
</organism>
<proteinExistence type="predicted"/>
<evidence type="ECO:0000313" key="2">
    <source>
        <dbReference type="Proteomes" id="UP000215137"/>
    </source>
</evidence>
<dbReference type="InterPro" id="IPR050275">
    <property type="entry name" value="PGM_Phosphatase"/>
</dbReference>
<dbReference type="Gene3D" id="3.40.50.1240">
    <property type="entry name" value="Phosphoglycerate mutase-like"/>
    <property type="match status" value="1"/>
</dbReference>
<dbReference type="AlphaFoldDB" id="A0A248TN81"/>
<dbReference type="SMART" id="SM00855">
    <property type="entry name" value="PGAM"/>
    <property type="match status" value="1"/>
</dbReference>
<dbReference type="CDD" id="cd07067">
    <property type="entry name" value="HP_PGM_like"/>
    <property type="match status" value="1"/>
</dbReference>
<dbReference type="GO" id="GO:0005737">
    <property type="term" value="C:cytoplasm"/>
    <property type="evidence" value="ECO:0007669"/>
    <property type="project" value="TreeGrafter"/>
</dbReference>
<sequence>MVTTIYMVRHAESPFIFGEEKTRGLSPRGREAAIKVTEVLKDKKIDRVISSPYTRAIETVREVAENRQLQIKTYENLRERPIKGLDYHAEEKELLSAIEQSFKDENYCLVGGESTGAAQERSIPVIKEILNNYRGESIVIGTHGNIMTIIMNYFQKQFNFQFFQQTTKPDIYEMVFAEEKLLTVNRLWGNSHHEEKQ</sequence>
<reference evidence="1 2" key="1">
    <citation type="submission" date="2017-08" db="EMBL/GenBank/DDBJ databases">
        <title>Complete Genome Sequence of Bacillus kochii Oregon-R-modENCODE STRAIN BDGP4, isolated from Drosophila melanogaster gut.</title>
        <authorList>
            <person name="Wan K.H."/>
            <person name="Yu C."/>
            <person name="Park S."/>
            <person name="Hammonds A.S."/>
            <person name="Booth B.W."/>
            <person name="Celniker S.E."/>
        </authorList>
    </citation>
    <scope>NUCLEOTIDE SEQUENCE [LARGE SCALE GENOMIC DNA]</scope>
    <source>
        <strain evidence="1 2">BDGP4</strain>
    </source>
</reference>